<name>A0A2K8KDJ2_9RHOB</name>
<evidence type="ECO:0000313" key="2">
    <source>
        <dbReference type="Proteomes" id="UP000228948"/>
    </source>
</evidence>
<dbReference type="AlphaFoldDB" id="A0A2K8KDJ2"/>
<dbReference type="RefSeq" id="WP_071482354.1">
    <property type="nucleotide sequence ID" value="NZ_CP024899.1"/>
</dbReference>
<organism evidence="1 2">
    <name type="scientific">Roseinatronobacter bogoriensis subsp. barguzinensis</name>
    <dbReference type="NCBI Taxonomy" id="441209"/>
    <lineage>
        <taxon>Bacteria</taxon>
        <taxon>Pseudomonadati</taxon>
        <taxon>Pseudomonadota</taxon>
        <taxon>Alphaproteobacteria</taxon>
        <taxon>Rhodobacterales</taxon>
        <taxon>Paracoccaceae</taxon>
        <taxon>Roseinatronobacter</taxon>
    </lineage>
</organism>
<dbReference type="Proteomes" id="UP000228948">
    <property type="component" value="Chromosome"/>
</dbReference>
<gene>
    <name evidence="1" type="ORF">BG454_18255</name>
</gene>
<evidence type="ECO:0000313" key="1">
    <source>
        <dbReference type="EMBL" id="ATX67514.1"/>
    </source>
</evidence>
<protein>
    <submittedName>
        <fullName evidence="1">Uncharacterized protein</fullName>
    </submittedName>
</protein>
<dbReference type="KEGG" id="rbg:BG454_18255"/>
<sequence length="153" mass="17342">MGNVCAADLDRVSNFDQLVELLRDKLEWPIHGDYDFEDVVFEYEASELGLKKDEVAKIREIHQLRPLVTSQPWGVFFISLEDKALPVTVLRRILKALILNRRGQAQTPDRQAWHLHDLIFAASFGKSGARELAFIHFSDGKATGDLPVMKVLG</sequence>
<keyword evidence="2" id="KW-1185">Reference proteome</keyword>
<dbReference type="OrthoDB" id="9803459at2"/>
<dbReference type="EMBL" id="CP024899">
    <property type="protein sequence ID" value="ATX67514.1"/>
    <property type="molecule type" value="Genomic_DNA"/>
</dbReference>
<reference evidence="1 2" key="1">
    <citation type="submission" date="2017-11" db="EMBL/GenBank/DDBJ databases">
        <title>Revised Sequence and Annotation of the Rhodobaca barguzinensis strain alga05 Genome.</title>
        <authorList>
            <person name="Kopejtka K."/>
            <person name="Tomasch J.M."/>
            <person name="Bunk B."/>
            <person name="Koblizek M."/>
        </authorList>
    </citation>
    <scope>NUCLEOTIDE SEQUENCE [LARGE SCALE GENOMIC DNA]</scope>
    <source>
        <strain evidence="2">alga05</strain>
    </source>
</reference>
<proteinExistence type="predicted"/>
<dbReference type="STRING" id="441209.GCA_001870665_03369"/>
<accession>A0A2K8KDJ2</accession>